<feature type="transmembrane region" description="Helical" evidence="1">
    <location>
        <begin position="12"/>
        <end position="34"/>
    </location>
</feature>
<evidence type="ECO:0000256" key="1">
    <source>
        <dbReference type="SAM" id="Phobius"/>
    </source>
</evidence>
<dbReference type="Pfam" id="PF10002">
    <property type="entry name" value="DUF2243"/>
    <property type="match status" value="1"/>
</dbReference>
<reference evidence="2 3" key="1">
    <citation type="submission" date="2020-08" db="EMBL/GenBank/DDBJ databases">
        <title>A Genomic Blueprint of the Chicken Gut Microbiome.</title>
        <authorList>
            <person name="Gilroy R."/>
            <person name="Ravi A."/>
            <person name="Getino M."/>
            <person name="Pursley I."/>
            <person name="Horton D.L."/>
            <person name="Alikhan N.-F."/>
            <person name="Baker D."/>
            <person name="Gharbi K."/>
            <person name="Hall N."/>
            <person name="Watson M."/>
            <person name="Adriaenssens E.M."/>
            <person name="Foster-Nyarko E."/>
            <person name="Jarju S."/>
            <person name="Secka A."/>
            <person name="Antonio M."/>
            <person name="Oren A."/>
            <person name="Chaudhuri R."/>
            <person name="La Ragione R.M."/>
            <person name="Hildebrand F."/>
            <person name="Pallen M.J."/>
        </authorList>
    </citation>
    <scope>NUCLEOTIDE SEQUENCE [LARGE SCALE GENOMIC DNA]</scope>
    <source>
        <strain evidence="2 3">Sa2CUA2</strain>
    </source>
</reference>
<keyword evidence="1" id="KW-1133">Transmembrane helix</keyword>
<sequence length="168" mass="18991">MSEHTHYRKAASAGILLGIGMGGFVDGIVLHQIFQWHNMVSNWIPPTTMEAMSTNMLWDGLFHAFVWVVTLVGIMMLWSAAYRREPIPTLKSMIGRLILGWGLFNLIEGIINHQILAVHYVRQVPNYTVYNWTFLAIGGVLFILLGWMLMKAGQRVTAERSLPDAHKG</sequence>
<evidence type="ECO:0000313" key="3">
    <source>
        <dbReference type="Proteomes" id="UP000611945"/>
    </source>
</evidence>
<comment type="caution">
    <text evidence="2">The sequence shown here is derived from an EMBL/GenBank/DDBJ whole genome shotgun (WGS) entry which is preliminary data.</text>
</comment>
<keyword evidence="3" id="KW-1185">Reference proteome</keyword>
<gene>
    <name evidence="2" type="ORF">H9642_03860</name>
</gene>
<proteinExistence type="predicted"/>
<evidence type="ECO:0000313" key="2">
    <source>
        <dbReference type="EMBL" id="MBD7976318.1"/>
    </source>
</evidence>
<name>A0ABR8TLI3_9PSED</name>
<accession>A0ABR8TLI3</accession>
<dbReference type="InterPro" id="IPR018719">
    <property type="entry name" value="DUF2243_membrane"/>
</dbReference>
<dbReference type="EMBL" id="JACSQG010000001">
    <property type="protein sequence ID" value="MBD7976318.1"/>
    <property type="molecule type" value="Genomic_DNA"/>
</dbReference>
<protein>
    <submittedName>
        <fullName evidence="2">DUF2243 domain-containing protein</fullName>
    </submittedName>
</protein>
<keyword evidence="1" id="KW-0812">Transmembrane</keyword>
<dbReference type="RefSeq" id="WP_251835074.1">
    <property type="nucleotide sequence ID" value="NZ_JACSQG010000001.1"/>
</dbReference>
<feature type="transmembrane region" description="Helical" evidence="1">
    <location>
        <begin position="61"/>
        <end position="82"/>
    </location>
</feature>
<feature type="transmembrane region" description="Helical" evidence="1">
    <location>
        <begin position="129"/>
        <end position="150"/>
    </location>
</feature>
<keyword evidence="1" id="KW-0472">Membrane</keyword>
<dbReference type="Proteomes" id="UP000611945">
    <property type="component" value="Unassembled WGS sequence"/>
</dbReference>
<organism evidence="2 3">
    <name type="scientific">Serpens gallinarum</name>
    <dbReference type="NCBI Taxonomy" id="2763075"/>
    <lineage>
        <taxon>Bacteria</taxon>
        <taxon>Pseudomonadati</taxon>
        <taxon>Pseudomonadota</taxon>
        <taxon>Gammaproteobacteria</taxon>
        <taxon>Pseudomonadales</taxon>
        <taxon>Pseudomonadaceae</taxon>
        <taxon>Pseudomonas</taxon>
    </lineage>
</organism>
<feature type="transmembrane region" description="Helical" evidence="1">
    <location>
        <begin position="94"/>
        <end position="117"/>
    </location>
</feature>